<protein>
    <recommendedName>
        <fullName evidence="3">Secreted protein</fullName>
    </recommendedName>
</protein>
<evidence type="ECO:0000313" key="2">
    <source>
        <dbReference type="EMBL" id="ABK21425.1"/>
    </source>
</evidence>
<reference evidence="2" key="1">
    <citation type="journal article" date="2008" name="BMC Genomics">
        <title>A conifer genomics resource of 200,000 spruce (Picea spp.) ESTs and 6,464 high-quality, sequence-finished full-length cDNAs for Sitka spruce (Picea sitchensis).</title>
        <authorList>
            <person name="Ralph S.G."/>
            <person name="Chun H.J."/>
            <person name="Kolosova N."/>
            <person name="Cooper D."/>
            <person name="Oddy C."/>
            <person name="Ritland C.E."/>
            <person name="Kirkpatrick R."/>
            <person name="Moore R."/>
            <person name="Barber S."/>
            <person name="Holt R.A."/>
            <person name="Jones S.J."/>
            <person name="Marra M.A."/>
            <person name="Douglas C.J."/>
            <person name="Ritland K."/>
            <person name="Bohlmann J."/>
        </authorList>
    </citation>
    <scope>NUCLEOTIDE SEQUENCE</scope>
    <source>
        <tissue evidence="2">Green portion of the leader tissue</tissue>
    </source>
</reference>
<accession>A9NLB4</accession>
<feature type="chain" id="PRO_5002741136" description="Secreted protein" evidence="1">
    <location>
        <begin position="18"/>
        <end position="65"/>
    </location>
</feature>
<feature type="signal peptide" evidence="1">
    <location>
        <begin position="1"/>
        <end position="17"/>
    </location>
</feature>
<name>A9NLB4_PICSI</name>
<keyword evidence="1" id="KW-0732">Signal</keyword>
<proteinExistence type="evidence at transcript level"/>
<sequence length="65" mass="7778">MKIRSTLIVVVVKVVWMTTKFCPVVNNVKLNCRMFHLMRVIMPLKFLWKIMNWRPETRVIGQTVC</sequence>
<organism evidence="2">
    <name type="scientific">Picea sitchensis</name>
    <name type="common">Sitka spruce</name>
    <name type="synonym">Pinus sitchensis</name>
    <dbReference type="NCBI Taxonomy" id="3332"/>
    <lineage>
        <taxon>Eukaryota</taxon>
        <taxon>Viridiplantae</taxon>
        <taxon>Streptophyta</taxon>
        <taxon>Embryophyta</taxon>
        <taxon>Tracheophyta</taxon>
        <taxon>Spermatophyta</taxon>
        <taxon>Pinopsida</taxon>
        <taxon>Pinidae</taxon>
        <taxon>Conifers I</taxon>
        <taxon>Pinales</taxon>
        <taxon>Pinaceae</taxon>
        <taxon>Picea</taxon>
    </lineage>
</organism>
<dbReference type="AlphaFoldDB" id="A9NLB4"/>
<evidence type="ECO:0000256" key="1">
    <source>
        <dbReference type="SAM" id="SignalP"/>
    </source>
</evidence>
<dbReference type="EMBL" id="EF082046">
    <property type="protein sequence ID" value="ABK21425.1"/>
    <property type="molecule type" value="mRNA"/>
</dbReference>
<evidence type="ECO:0008006" key="3">
    <source>
        <dbReference type="Google" id="ProtNLM"/>
    </source>
</evidence>